<organism evidence="1 2">
    <name type="scientific">Trifolium medium</name>
    <dbReference type="NCBI Taxonomy" id="97028"/>
    <lineage>
        <taxon>Eukaryota</taxon>
        <taxon>Viridiplantae</taxon>
        <taxon>Streptophyta</taxon>
        <taxon>Embryophyta</taxon>
        <taxon>Tracheophyta</taxon>
        <taxon>Spermatophyta</taxon>
        <taxon>Magnoliopsida</taxon>
        <taxon>eudicotyledons</taxon>
        <taxon>Gunneridae</taxon>
        <taxon>Pentapetalae</taxon>
        <taxon>rosids</taxon>
        <taxon>fabids</taxon>
        <taxon>Fabales</taxon>
        <taxon>Fabaceae</taxon>
        <taxon>Papilionoideae</taxon>
        <taxon>50 kb inversion clade</taxon>
        <taxon>NPAAA clade</taxon>
        <taxon>Hologalegina</taxon>
        <taxon>IRL clade</taxon>
        <taxon>Trifolieae</taxon>
        <taxon>Trifolium</taxon>
    </lineage>
</organism>
<feature type="non-terminal residue" evidence="1">
    <location>
        <position position="1"/>
    </location>
</feature>
<keyword evidence="2" id="KW-1185">Reference proteome</keyword>
<comment type="caution">
    <text evidence="1">The sequence shown here is derived from an EMBL/GenBank/DDBJ whole genome shotgun (WGS) entry which is preliminary data.</text>
</comment>
<dbReference type="AlphaFoldDB" id="A0A392RYV8"/>
<evidence type="ECO:0000313" key="1">
    <source>
        <dbReference type="EMBL" id="MCI41322.1"/>
    </source>
</evidence>
<name>A0A392RYV8_9FABA</name>
<proteinExistence type="predicted"/>
<accession>A0A392RYV8</accession>
<evidence type="ECO:0000313" key="2">
    <source>
        <dbReference type="Proteomes" id="UP000265520"/>
    </source>
</evidence>
<dbReference type="EMBL" id="LXQA010290759">
    <property type="protein sequence ID" value="MCI41322.1"/>
    <property type="molecule type" value="Genomic_DNA"/>
</dbReference>
<dbReference type="Proteomes" id="UP000265520">
    <property type="component" value="Unassembled WGS sequence"/>
</dbReference>
<sequence length="44" mass="4674">HAKNSKLIRSFSVVGTMPLLQEDMAAAAGVSYPTPAYPKLVRAS</sequence>
<reference evidence="1 2" key="1">
    <citation type="journal article" date="2018" name="Front. Plant Sci.">
        <title>Red Clover (Trifolium pratense) and Zigzag Clover (T. medium) - A Picture of Genomic Similarities and Differences.</title>
        <authorList>
            <person name="Dluhosova J."/>
            <person name="Istvanek J."/>
            <person name="Nedelnik J."/>
            <person name="Repkova J."/>
        </authorList>
    </citation>
    <scope>NUCLEOTIDE SEQUENCE [LARGE SCALE GENOMIC DNA]</scope>
    <source>
        <strain evidence="2">cv. 10/8</strain>
        <tissue evidence="1">Leaf</tissue>
    </source>
</reference>
<protein>
    <submittedName>
        <fullName evidence="1">Ninja-family protein AFP1-like</fullName>
    </submittedName>
</protein>